<dbReference type="OrthoDB" id="2157337at2"/>
<dbReference type="AlphaFoldDB" id="A0A120I9L1"/>
<dbReference type="EMBL" id="CP065662">
    <property type="protein sequence ID" value="QPS01386.1"/>
    <property type="molecule type" value="Genomic_DNA"/>
</dbReference>
<dbReference type="Proteomes" id="UP000594771">
    <property type="component" value="Chromosome"/>
</dbReference>
<sequence length="366" mass="41953">MKHAIVAWTPLHIINSLNIWKNCLSGEELTLFIYNEFANADLLIDISRKLGQGLEVVKINHQNLGGKLAKISRLYWNKNLIPLDDFDHIYLPGDNYFGRLLYSSLAAKGHDFHLHYYEDGMGIYLGAKPIEIKNANDALQKKLNKHSIFHGQWENCYTYQPDLVQWHDFSGDLIKIPVLDQSNPAFSLVKAIFSQAYNEEISQVAEGSLIYFDQPFKKDGAQIDELALFNHLKAICDSLNIRIYVKLHPRSEENKYGQVNYLQTTMPWEIFLLFVDHSDLTLAAMNSTAVFSPYLLYQQRMPIIMLAGLVDHAIGEKVDEPTKMILTNSLSMAKNFKEIYGPLLQVPENSKQLEDLLYEIKIKGDQ</sequence>
<dbReference type="InterPro" id="IPR010866">
    <property type="entry name" value="A-2_8-polyST"/>
</dbReference>
<proteinExistence type="predicted"/>
<evidence type="ECO:0008006" key="3">
    <source>
        <dbReference type="Google" id="ProtNLM"/>
    </source>
</evidence>
<organism evidence="1 2">
    <name type="scientific">Aerococcus urinae</name>
    <dbReference type="NCBI Taxonomy" id="1376"/>
    <lineage>
        <taxon>Bacteria</taxon>
        <taxon>Bacillati</taxon>
        <taxon>Bacillota</taxon>
        <taxon>Bacilli</taxon>
        <taxon>Lactobacillales</taxon>
        <taxon>Aerococcaceae</taxon>
        <taxon>Aerococcus</taxon>
    </lineage>
</organism>
<reference evidence="1 2" key="1">
    <citation type="submission" date="2020-12" db="EMBL/GenBank/DDBJ databases">
        <title>FDA dAtabase for Regulatory Grade micrObial Sequences (FDA-ARGOS): Supporting development and validation of Infectious Disease Dx tests.</title>
        <authorList>
            <person name="Sproer C."/>
            <person name="Gronow S."/>
            <person name="Severitt S."/>
            <person name="Schroder I."/>
            <person name="Tallon L."/>
            <person name="Sadzewicz L."/>
            <person name="Zhao X."/>
            <person name="Boylan J."/>
            <person name="Ott S."/>
            <person name="Bowen H."/>
            <person name="Vavikolanu K."/>
            <person name="Mehta A."/>
            <person name="Aluvathingal J."/>
            <person name="Nadendla S."/>
            <person name="Lowell S."/>
            <person name="Myers T."/>
            <person name="Yan Y."/>
            <person name="Sichtig H."/>
        </authorList>
    </citation>
    <scope>NUCLEOTIDE SEQUENCE [LARGE SCALE GENOMIC DNA]</scope>
    <source>
        <strain evidence="1 2">FDAARGOS_911</strain>
    </source>
</reference>
<dbReference type="GeneID" id="35766766"/>
<evidence type="ECO:0000313" key="1">
    <source>
        <dbReference type="EMBL" id="QPS01386.1"/>
    </source>
</evidence>
<dbReference type="Pfam" id="PF07388">
    <property type="entry name" value="A-2_8-polyST"/>
    <property type="match status" value="1"/>
</dbReference>
<protein>
    <recommendedName>
        <fullName evidence="3">CDP-glycerol--glycerophosphate glycerophosphotransferase</fullName>
    </recommendedName>
</protein>
<accession>A0A120I9L1</accession>
<evidence type="ECO:0000313" key="2">
    <source>
        <dbReference type="Proteomes" id="UP000594771"/>
    </source>
</evidence>
<dbReference type="KEGG" id="aun:AWM73_01605"/>
<dbReference type="RefSeq" id="WP_060777782.1">
    <property type="nucleotide sequence ID" value="NZ_CAJHLF010000001.1"/>
</dbReference>
<name>A0A120I9L1_9LACT</name>
<gene>
    <name evidence="1" type="ORF">I6G68_08450</name>
</gene>